<dbReference type="InterPro" id="IPR035994">
    <property type="entry name" value="Nucleoside_phosphorylase_sf"/>
</dbReference>
<organism evidence="8 9">
    <name type="scientific">Fluviispira sanaruensis</name>
    <dbReference type="NCBI Taxonomy" id="2493639"/>
    <lineage>
        <taxon>Bacteria</taxon>
        <taxon>Pseudomonadati</taxon>
        <taxon>Bdellovibrionota</taxon>
        <taxon>Oligoflexia</taxon>
        <taxon>Silvanigrellales</taxon>
        <taxon>Silvanigrellaceae</taxon>
        <taxon>Fluviispira</taxon>
    </lineage>
</organism>
<dbReference type="GO" id="GO:0004850">
    <property type="term" value="F:uridine phosphorylase activity"/>
    <property type="evidence" value="ECO:0007669"/>
    <property type="project" value="UniProtKB-EC"/>
</dbReference>
<dbReference type="PANTHER" id="PTHR43691">
    <property type="entry name" value="URIDINE PHOSPHORYLASE"/>
    <property type="match status" value="1"/>
</dbReference>
<dbReference type="SUPFAM" id="SSF53167">
    <property type="entry name" value="Purine and uridine phosphorylases"/>
    <property type="match status" value="1"/>
</dbReference>
<dbReference type="Proteomes" id="UP000291236">
    <property type="component" value="Chromosome"/>
</dbReference>
<comment type="catalytic activity">
    <reaction evidence="6">
        <text>uridine + phosphate = alpha-D-ribose 1-phosphate + uracil</text>
        <dbReference type="Rhea" id="RHEA:24388"/>
        <dbReference type="ChEBI" id="CHEBI:16704"/>
        <dbReference type="ChEBI" id="CHEBI:17568"/>
        <dbReference type="ChEBI" id="CHEBI:43474"/>
        <dbReference type="ChEBI" id="CHEBI:57720"/>
        <dbReference type="EC" id="2.4.2.3"/>
    </reaction>
</comment>
<evidence type="ECO:0000256" key="5">
    <source>
        <dbReference type="ARBA" id="ARBA00022679"/>
    </source>
</evidence>
<dbReference type="GO" id="GO:0005829">
    <property type="term" value="C:cytosol"/>
    <property type="evidence" value="ECO:0007669"/>
    <property type="project" value="TreeGrafter"/>
</dbReference>
<dbReference type="CDD" id="cd17767">
    <property type="entry name" value="UP_EcUdp-like"/>
    <property type="match status" value="1"/>
</dbReference>
<dbReference type="Pfam" id="PF01048">
    <property type="entry name" value="PNP_UDP_1"/>
    <property type="match status" value="1"/>
</dbReference>
<dbReference type="PANTHER" id="PTHR43691:SF11">
    <property type="entry name" value="FI09636P-RELATED"/>
    <property type="match status" value="1"/>
</dbReference>
<accession>A0A4P2VJM0</accession>
<evidence type="ECO:0000256" key="6">
    <source>
        <dbReference type="ARBA" id="ARBA00048447"/>
    </source>
</evidence>
<evidence type="ECO:0000313" key="8">
    <source>
        <dbReference type="EMBL" id="BBH52911.1"/>
    </source>
</evidence>
<feature type="domain" description="Nucleoside phosphorylase" evidence="7">
    <location>
        <begin position="20"/>
        <end position="229"/>
    </location>
</feature>
<dbReference type="OrthoDB" id="5296640at2"/>
<reference evidence="8 9" key="1">
    <citation type="submission" date="2018-12" db="EMBL/GenBank/DDBJ databases">
        <title>Rubrispira sanarue gen. nov., sp., nov., a member of the order Silvanigrellales, isolated from a brackish lake in Hamamatsu Japan.</title>
        <authorList>
            <person name="Maejima Y."/>
            <person name="Iino T."/>
            <person name="Muraguchi Y."/>
            <person name="Fukuda K."/>
            <person name="Nojiri H."/>
            <person name="Ohkuma M."/>
            <person name="Moriuchi R."/>
            <person name="Dohra H."/>
            <person name="Kimbara K."/>
            <person name="Shintani M."/>
        </authorList>
    </citation>
    <scope>NUCLEOTIDE SEQUENCE [LARGE SCALE GENOMIC DNA]</scope>
    <source>
        <strain evidence="8 9">RF1110005</strain>
    </source>
</reference>
<dbReference type="InterPro" id="IPR018016">
    <property type="entry name" value="Nucleoside_phosphorylase_CS"/>
</dbReference>
<dbReference type="Gene3D" id="3.40.50.1580">
    <property type="entry name" value="Nucleoside phosphorylase domain"/>
    <property type="match status" value="1"/>
</dbReference>
<keyword evidence="4" id="KW-0328">Glycosyltransferase</keyword>
<dbReference type="GO" id="GO:0009164">
    <property type="term" value="P:nucleoside catabolic process"/>
    <property type="evidence" value="ECO:0007669"/>
    <property type="project" value="UniProtKB-ARBA"/>
</dbReference>
<dbReference type="EC" id="2.4.2.3" evidence="2"/>
<evidence type="ECO:0000259" key="7">
    <source>
        <dbReference type="Pfam" id="PF01048"/>
    </source>
</evidence>
<dbReference type="EMBL" id="AP019368">
    <property type="protein sequence ID" value="BBH52911.1"/>
    <property type="molecule type" value="Genomic_DNA"/>
</dbReference>
<keyword evidence="9" id="KW-1185">Reference proteome</keyword>
<evidence type="ECO:0000256" key="1">
    <source>
        <dbReference type="ARBA" id="ARBA00010456"/>
    </source>
</evidence>
<comment type="similarity">
    <text evidence="1">Belongs to the PNP/UDP phosphorylase family.</text>
</comment>
<dbReference type="PROSITE" id="PS01232">
    <property type="entry name" value="PNP_UDP_1"/>
    <property type="match status" value="1"/>
</dbReference>
<evidence type="ECO:0000256" key="4">
    <source>
        <dbReference type="ARBA" id="ARBA00022676"/>
    </source>
</evidence>
<dbReference type="KEGG" id="sbf:JCM31447_13540"/>
<evidence type="ECO:0000256" key="2">
    <source>
        <dbReference type="ARBA" id="ARBA00011888"/>
    </source>
</evidence>
<dbReference type="RefSeq" id="WP_130607793.1">
    <property type="nucleotide sequence ID" value="NZ_AP019368.1"/>
</dbReference>
<dbReference type="AlphaFoldDB" id="A0A4P2VJM0"/>
<evidence type="ECO:0000313" key="9">
    <source>
        <dbReference type="Proteomes" id="UP000291236"/>
    </source>
</evidence>
<proteinExistence type="inferred from homology"/>
<dbReference type="InterPro" id="IPR000845">
    <property type="entry name" value="Nucleoside_phosphorylase_d"/>
</dbReference>
<sequence length="266" mass="29101">MLLNHLNFTIDFLSKLNVHLCLLSGDPSRTRMIAEKYLRKSELVCDNRGLLCYIGETSLGMPIIAATSGMGAPSTSIVVNELAQAGIEVIIRVGTTGSIQKYIAPGSLIVNYASLCKQGAAKDIAPNEYPSVASPLLSTDLYHTAKGIHPSVYFGINASVDTFYEGQERYGNANPHLLRKQQGLIQEYQHLNILNFEMETGTLFKMASVYKFHATSICGVVAARYSGNEESEKIMHNIVDDVTDKTILSALKTLENIQSGKLILNN</sequence>
<gene>
    <name evidence="8" type="ORF">JCM31447_13540</name>
</gene>
<name>A0A4P2VJM0_FLUSA</name>
<protein>
    <recommendedName>
        <fullName evidence="3">Uridine phosphorylase</fullName>
        <ecNumber evidence="2">2.4.2.3</ecNumber>
    </recommendedName>
</protein>
<keyword evidence="5" id="KW-0808">Transferase</keyword>
<evidence type="ECO:0000256" key="3">
    <source>
        <dbReference type="ARBA" id="ARBA00021980"/>
    </source>
</evidence>